<comment type="caution">
    <text evidence="2">The sequence shown here is derived from an EMBL/GenBank/DDBJ whole genome shotgun (WGS) entry which is preliminary data.</text>
</comment>
<keyword evidence="3" id="KW-1185">Reference proteome</keyword>
<dbReference type="InterPro" id="IPR025354">
    <property type="entry name" value="DUF4258"/>
</dbReference>
<sequence length="149" mass="17618">MAYEPYWKDVKQILCMYLSEPEERIYFTEHAQIRIQERNLTRRTIISVLQSGDIHEMHSPYGYPFGEHPYQNSDPVFTIVDHQAQIAVGLALCQRQDRHGRFAEFRVITAMHYSEYSRHAARSLYASGYNEHHQPKRESGSEWKEGRKS</sequence>
<dbReference type="Pfam" id="PF14076">
    <property type="entry name" value="DUF4258"/>
    <property type="match status" value="1"/>
</dbReference>
<dbReference type="EMBL" id="JAURUO010000013">
    <property type="protein sequence ID" value="MDP9729320.1"/>
    <property type="molecule type" value="Genomic_DNA"/>
</dbReference>
<dbReference type="RefSeq" id="WP_306955101.1">
    <property type="nucleotide sequence ID" value="NZ_JAURUO010000013.1"/>
</dbReference>
<evidence type="ECO:0000313" key="2">
    <source>
        <dbReference type="EMBL" id="MDP9729320.1"/>
    </source>
</evidence>
<gene>
    <name evidence="2" type="ORF">J2S04_002293</name>
</gene>
<proteinExistence type="predicted"/>
<accession>A0ABT9LYJ1</accession>
<feature type="compositionally biased region" description="Basic and acidic residues" evidence="1">
    <location>
        <begin position="130"/>
        <end position="149"/>
    </location>
</feature>
<dbReference type="Proteomes" id="UP001229209">
    <property type="component" value="Unassembled WGS sequence"/>
</dbReference>
<reference evidence="2 3" key="1">
    <citation type="submission" date="2023-07" db="EMBL/GenBank/DDBJ databases">
        <title>Genomic Encyclopedia of Type Strains, Phase IV (KMG-IV): sequencing the most valuable type-strain genomes for metagenomic binning, comparative biology and taxonomic classification.</title>
        <authorList>
            <person name="Goeker M."/>
        </authorList>
    </citation>
    <scope>NUCLEOTIDE SEQUENCE [LARGE SCALE GENOMIC DNA]</scope>
    <source>
        <strain evidence="2 3">DSM 25924</strain>
    </source>
</reference>
<evidence type="ECO:0000313" key="3">
    <source>
        <dbReference type="Proteomes" id="UP001229209"/>
    </source>
</evidence>
<name>A0ABT9LYJ1_9BACL</name>
<feature type="region of interest" description="Disordered" evidence="1">
    <location>
        <begin position="128"/>
        <end position="149"/>
    </location>
</feature>
<organism evidence="2 3">
    <name type="scientific">Alicyclobacillus tolerans</name>
    <dbReference type="NCBI Taxonomy" id="90970"/>
    <lineage>
        <taxon>Bacteria</taxon>
        <taxon>Bacillati</taxon>
        <taxon>Bacillota</taxon>
        <taxon>Bacilli</taxon>
        <taxon>Bacillales</taxon>
        <taxon>Alicyclobacillaceae</taxon>
        <taxon>Alicyclobacillus</taxon>
    </lineage>
</organism>
<protein>
    <submittedName>
        <fullName evidence="2">Uncharacterized protein</fullName>
    </submittedName>
</protein>
<evidence type="ECO:0000256" key="1">
    <source>
        <dbReference type="SAM" id="MobiDB-lite"/>
    </source>
</evidence>